<name>K0RA81_THAOC</name>
<feature type="compositionally biased region" description="Low complexity" evidence="1">
    <location>
        <begin position="179"/>
        <end position="197"/>
    </location>
</feature>
<sequence length="258" mass="26112">PLCTVGVLALDFGIVNVLIVIDDTDRDGLLRDEKIMDSYPADLGDVGEVAPQKPAAKMKGAEAKHAHADVLTSTRNTAPRIAVRRKKQRKNSASRASGGNKRLRTAADLNSSTNFPLVVLLLLSSSFTTNLAVTAERDGRHTANYVNDGDGDTGAGSFERILQGEDETSGLFDHSNQPSGLNEGAAAAESAGGAEPASGGGVDGVDEEPSGLNEGTAAESAGGAEPASGGGVDGVDEEPSGLNEGTAAESAGGGRTGE</sequence>
<protein>
    <submittedName>
        <fullName evidence="2">Uncharacterized protein</fullName>
    </submittedName>
</protein>
<feature type="compositionally biased region" description="Low complexity" evidence="1">
    <location>
        <begin position="217"/>
        <end position="227"/>
    </location>
</feature>
<feature type="compositionally biased region" description="Basic residues" evidence="1">
    <location>
        <begin position="82"/>
        <end position="92"/>
    </location>
</feature>
<gene>
    <name evidence="2" type="ORF">THAOC_35440</name>
</gene>
<feature type="non-terminal residue" evidence="2">
    <location>
        <position position="1"/>
    </location>
</feature>
<dbReference type="Proteomes" id="UP000266841">
    <property type="component" value="Unassembled WGS sequence"/>
</dbReference>
<keyword evidence="3" id="KW-1185">Reference proteome</keyword>
<accession>K0RA81</accession>
<reference evidence="2 3" key="1">
    <citation type="journal article" date="2012" name="Genome Biol.">
        <title>Genome and low-iron response of an oceanic diatom adapted to chronic iron limitation.</title>
        <authorList>
            <person name="Lommer M."/>
            <person name="Specht M."/>
            <person name="Roy A.S."/>
            <person name="Kraemer L."/>
            <person name="Andreson R."/>
            <person name="Gutowska M.A."/>
            <person name="Wolf J."/>
            <person name="Bergner S.V."/>
            <person name="Schilhabel M.B."/>
            <person name="Klostermeier U.C."/>
            <person name="Beiko R.G."/>
            <person name="Rosenstiel P."/>
            <person name="Hippler M."/>
            <person name="Laroche J."/>
        </authorList>
    </citation>
    <scope>NUCLEOTIDE SEQUENCE [LARGE SCALE GENOMIC DNA]</scope>
    <source>
        <strain evidence="2 3">CCMP1005</strain>
    </source>
</reference>
<dbReference type="AlphaFoldDB" id="K0RA81"/>
<evidence type="ECO:0000313" key="3">
    <source>
        <dbReference type="Proteomes" id="UP000266841"/>
    </source>
</evidence>
<dbReference type="EMBL" id="AGNL01048140">
    <property type="protein sequence ID" value="EJK45921.1"/>
    <property type="molecule type" value="Genomic_DNA"/>
</dbReference>
<evidence type="ECO:0000256" key="1">
    <source>
        <dbReference type="SAM" id="MobiDB-lite"/>
    </source>
</evidence>
<comment type="caution">
    <text evidence="2">The sequence shown here is derived from an EMBL/GenBank/DDBJ whole genome shotgun (WGS) entry which is preliminary data.</text>
</comment>
<organism evidence="2 3">
    <name type="scientific">Thalassiosira oceanica</name>
    <name type="common">Marine diatom</name>
    <dbReference type="NCBI Taxonomy" id="159749"/>
    <lineage>
        <taxon>Eukaryota</taxon>
        <taxon>Sar</taxon>
        <taxon>Stramenopiles</taxon>
        <taxon>Ochrophyta</taxon>
        <taxon>Bacillariophyta</taxon>
        <taxon>Coscinodiscophyceae</taxon>
        <taxon>Thalassiosirophycidae</taxon>
        <taxon>Thalassiosirales</taxon>
        <taxon>Thalassiosiraceae</taxon>
        <taxon>Thalassiosira</taxon>
    </lineage>
</organism>
<proteinExistence type="predicted"/>
<feature type="region of interest" description="Disordered" evidence="1">
    <location>
        <begin position="168"/>
        <end position="258"/>
    </location>
</feature>
<evidence type="ECO:0000313" key="2">
    <source>
        <dbReference type="EMBL" id="EJK45921.1"/>
    </source>
</evidence>
<feature type="region of interest" description="Disordered" evidence="1">
    <location>
        <begin position="75"/>
        <end position="105"/>
    </location>
</feature>